<comment type="subcellular location">
    <subcellularLocation>
        <location evidence="1 7">Cell membrane</location>
        <topology evidence="1 7">Multi-pass membrane protein</topology>
    </subcellularLocation>
</comment>
<keyword evidence="4 7" id="KW-0812">Transmembrane</keyword>
<organism evidence="9 10">
    <name type="scientific">Longivirga aurantiaca</name>
    <dbReference type="NCBI Taxonomy" id="1837743"/>
    <lineage>
        <taxon>Bacteria</taxon>
        <taxon>Bacillati</taxon>
        <taxon>Actinomycetota</taxon>
        <taxon>Actinomycetes</taxon>
        <taxon>Sporichthyales</taxon>
        <taxon>Sporichthyaceae</taxon>
        <taxon>Longivirga</taxon>
    </lineage>
</organism>
<keyword evidence="2 7" id="KW-0813">Transport</keyword>
<dbReference type="InterPro" id="IPR000515">
    <property type="entry name" value="MetI-like"/>
</dbReference>
<dbReference type="RefSeq" id="WP_386764681.1">
    <property type="nucleotide sequence ID" value="NZ_JBHSTI010000008.1"/>
</dbReference>
<feature type="domain" description="ABC transmembrane type-1" evidence="8">
    <location>
        <begin position="116"/>
        <end position="326"/>
    </location>
</feature>
<dbReference type="PROSITE" id="PS50928">
    <property type="entry name" value="ABC_TM1"/>
    <property type="match status" value="1"/>
</dbReference>
<dbReference type="InterPro" id="IPR035906">
    <property type="entry name" value="MetI-like_sf"/>
</dbReference>
<protein>
    <submittedName>
        <fullName evidence="9">ABC transporter permease</fullName>
    </submittedName>
</protein>
<keyword evidence="5 7" id="KW-1133">Transmembrane helix</keyword>
<evidence type="ECO:0000256" key="6">
    <source>
        <dbReference type="ARBA" id="ARBA00023136"/>
    </source>
</evidence>
<feature type="transmembrane region" description="Helical" evidence="7">
    <location>
        <begin position="152"/>
        <end position="177"/>
    </location>
</feature>
<proteinExistence type="inferred from homology"/>
<evidence type="ECO:0000313" key="9">
    <source>
        <dbReference type="EMBL" id="MFC6237410.1"/>
    </source>
</evidence>
<dbReference type="CDD" id="cd06261">
    <property type="entry name" value="TM_PBP2"/>
    <property type="match status" value="1"/>
</dbReference>
<evidence type="ECO:0000256" key="5">
    <source>
        <dbReference type="ARBA" id="ARBA00022989"/>
    </source>
</evidence>
<feature type="transmembrane region" description="Helical" evidence="7">
    <location>
        <begin position="197"/>
        <end position="217"/>
    </location>
</feature>
<evidence type="ECO:0000256" key="1">
    <source>
        <dbReference type="ARBA" id="ARBA00004651"/>
    </source>
</evidence>
<evidence type="ECO:0000313" key="10">
    <source>
        <dbReference type="Proteomes" id="UP001596138"/>
    </source>
</evidence>
<dbReference type="Proteomes" id="UP001596138">
    <property type="component" value="Unassembled WGS sequence"/>
</dbReference>
<dbReference type="EMBL" id="JBHSTI010000008">
    <property type="protein sequence ID" value="MFC6237410.1"/>
    <property type="molecule type" value="Genomic_DNA"/>
</dbReference>
<dbReference type="InterPro" id="IPR045621">
    <property type="entry name" value="BPD_transp_1_N"/>
</dbReference>
<comment type="caution">
    <text evidence="9">The sequence shown here is derived from an EMBL/GenBank/DDBJ whole genome shotgun (WGS) entry which is preliminary data.</text>
</comment>
<dbReference type="Gene3D" id="1.10.3720.10">
    <property type="entry name" value="MetI-like"/>
    <property type="match status" value="1"/>
</dbReference>
<feature type="transmembrane region" description="Helical" evidence="7">
    <location>
        <begin position="253"/>
        <end position="278"/>
    </location>
</feature>
<feature type="transmembrane region" description="Helical" evidence="7">
    <location>
        <begin position="303"/>
        <end position="329"/>
    </location>
</feature>
<keyword evidence="3" id="KW-1003">Cell membrane</keyword>
<sequence>MFRYIVRRLLGAVVVVFIVSLVTFFLFQLGPKITGSSPAYLYAGKNPTPEIIAQIEKGLGLDQPLLVQYGQFVKGIVVGREYSDGTVDGVRPCPAPCFGYSFRYQTPVWDLIKDRFPVTASLAVGAAILWLIFGLSVGILSALKKGTITDRVAMIIALAGVSLPVYFTGLVLLYVFVYGPIRFLPPPSYKPLTEDPVAWLQSLILPWVALAFLYAALYARLTRANMLDTMSEDYIRTAVSKGLSRRKVISKHALRAALTPIITIFGLDLGALLGGAILTEKVFSLPGLGYLSIDAIQKQDLPVIMGVTIVAALFIVVANIVVDVLYGVVDPRVRLS</sequence>
<feature type="transmembrane region" description="Helical" evidence="7">
    <location>
        <begin position="9"/>
        <end position="29"/>
    </location>
</feature>
<evidence type="ECO:0000256" key="3">
    <source>
        <dbReference type="ARBA" id="ARBA00022475"/>
    </source>
</evidence>
<evidence type="ECO:0000256" key="7">
    <source>
        <dbReference type="RuleBase" id="RU363032"/>
    </source>
</evidence>
<evidence type="ECO:0000256" key="4">
    <source>
        <dbReference type="ARBA" id="ARBA00022692"/>
    </source>
</evidence>
<accession>A0ABW1SZH6</accession>
<dbReference type="PANTHER" id="PTHR43163">
    <property type="entry name" value="DIPEPTIDE TRANSPORT SYSTEM PERMEASE PROTEIN DPPB-RELATED"/>
    <property type="match status" value="1"/>
</dbReference>
<keyword evidence="10" id="KW-1185">Reference proteome</keyword>
<keyword evidence="6 7" id="KW-0472">Membrane</keyword>
<dbReference type="PANTHER" id="PTHR43163:SF6">
    <property type="entry name" value="DIPEPTIDE TRANSPORT SYSTEM PERMEASE PROTEIN DPPB-RELATED"/>
    <property type="match status" value="1"/>
</dbReference>
<dbReference type="SUPFAM" id="SSF161098">
    <property type="entry name" value="MetI-like"/>
    <property type="match status" value="1"/>
</dbReference>
<dbReference type="Pfam" id="PF19300">
    <property type="entry name" value="BPD_transp_1_N"/>
    <property type="match status" value="1"/>
</dbReference>
<feature type="transmembrane region" description="Helical" evidence="7">
    <location>
        <begin position="118"/>
        <end position="140"/>
    </location>
</feature>
<evidence type="ECO:0000259" key="8">
    <source>
        <dbReference type="PROSITE" id="PS50928"/>
    </source>
</evidence>
<evidence type="ECO:0000256" key="2">
    <source>
        <dbReference type="ARBA" id="ARBA00022448"/>
    </source>
</evidence>
<gene>
    <name evidence="9" type="ORF">ACFQGU_05945</name>
</gene>
<reference evidence="10" key="1">
    <citation type="journal article" date="2019" name="Int. J. Syst. Evol. Microbiol.">
        <title>The Global Catalogue of Microorganisms (GCM) 10K type strain sequencing project: providing services to taxonomists for standard genome sequencing and annotation.</title>
        <authorList>
            <consortium name="The Broad Institute Genomics Platform"/>
            <consortium name="The Broad Institute Genome Sequencing Center for Infectious Disease"/>
            <person name="Wu L."/>
            <person name="Ma J."/>
        </authorList>
    </citation>
    <scope>NUCLEOTIDE SEQUENCE [LARGE SCALE GENOMIC DNA]</scope>
    <source>
        <strain evidence="10">CGMCC 4.7317</strain>
    </source>
</reference>
<comment type="similarity">
    <text evidence="7">Belongs to the binding-protein-dependent transport system permease family.</text>
</comment>
<dbReference type="Pfam" id="PF00528">
    <property type="entry name" value="BPD_transp_1"/>
    <property type="match status" value="1"/>
</dbReference>
<name>A0ABW1SZH6_9ACTN</name>